<gene>
    <name evidence="1" type="ORF">GCM10023322_27480</name>
</gene>
<dbReference type="EMBL" id="BAABJQ010000006">
    <property type="protein sequence ID" value="GAA5184892.1"/>
    <property type="molecule type" value="Genomic_DNA"/>
</dbReference>
<evidence type="ECO:0000313" key="1">
    <source>
        <dbReference type="EMBL" id="GAA5184892.1"/>
    </source>
</evidence>
<proteinExistence type="predicted"/>
<dbReference type="Proteomes" id="UP001501570">
    <property type="component" value="Unassembled WGS sequence"/>
</dbReference>
<name>A0ABP9RSQ5_9ACTN</name>
<reference evidence="2" key="1">
    <citation type="journal article" date="2019" name="Int. J. Syst. Evol. Microbiol.">
        <title>The Global Catalogue of Microorganisms (GCM) 10K type strain sequencing project: providing services to taxonomists for standard genome sequencing and annotation.</title>
        <authorList>
            <consortium name="The Broad Institute Genomics Platform"/>
            <consortium name="The Broad Institute Genome Sequencing Center for Infectious Disease"/>
            <person name="Wu L."/>
            <person name="Ma J."/>
        </authorList>
    </citation>
    <scope>NUCLEOTIDE SEQUENCE [LARGE SCALE GENOMIC DNA]</scope>
    <source>
        <strain evidence="2">JCM 18304</strain>
    </source>
</reference>
<sequence>MRIRVVLAVFAALALIAGVGIYVAVRTLGSGALHLITQQCVVNASGKATLEPAQMANAATIAAVGLRRGLPTRAVVIALATAMQESKLQNLAGGDRDSIGLFQQRPSQNWGTPQEIADPRYAAGAFYDALQRVNDWQEDSISDAAQSVQHSADGSAYQQWADEAQVLANALSGDAASAVACTITAKPAVRGTAALGALEQSLAADWGEVDSVTDASLPGLELSVSETRDGWQLAHWLVSHAADQNVKSVRFGGEEWTAKAGAWTHASGNLTLAAGDQVVAEVYPQS</sequence>
<organism evidence="1 2">
    <name type="scientific">Rugosimonospora acidiphila</name>
    <dbReference type="NCBI Taxonomy" id="556531"/>
    <lineage>
        <taxon>Bacteria</taxon>
        <taxon>Bacillati</taxon>
        <taxon>Actinomycetota</taxon>
        <taxon>Actinomycetes</taxon>
        <taxon>Micromonosporales</taxon>
        <taxon>Micromonosporaceae</taxon>
        <taxon>Rugosimonospora</taxon>
    </lineage>
</organism>
<evidence type="ECO:0008006" key="3">
    <source>
        <dbReference type="Google" id="ProtNLM"/>
    </source>
</evidence>
<accession>A0ABP9RSQ5</accession>
<evidence type="ECO:0000313" key="2">
    <source>
        <dbReference type="Proteomes" id="UP001501570"/>
    </source>
</evidence>
<comment type="caution">
    <text evidence="1">The sequence shown here is derived from an EMBL/GenBank/DDBJ whole genome shotgun (WGS) entry which is preliminary data.</text>
</comment>
<protein>
    <recommendedName>
        <fullName evidence="3">Cobalt transporter</fullName>
    </recommendedName>
</protein>
<keyword evidence="2" id="KW-1185">Reference proteome</keyword>